<dbReference type="RefSeq" id="XP_035826251.1">
    <property type="nucleotide sequence ID" value="XM_035970358.1"/>
</dbReference>
<dbReference type="InterPro" id="IPR036179">
    <property type="entry name" value="Ig-like_dom_sf"/>
</dbReference>
<dbReference type="InterPro" id="IPR013098">
    <property type="entry name" value="Ig_I-set"/>
</dbReference>
<dbReference type="InterPro" id="IPR007110">
    <property type="entry name" value="Ig-like_dom"/>
</dbReference>
<evidence type="ECO:0000313" key="7">
    <source>
        <dbReference type="RefSeq" id="XP_035826244.1"/>
    </source>
</evidence>
<dbReference type="PANTHER" id="PTHR23279:SF36">
    <property type="entry name" value="DEFECTIVE PROBOSCIS EXTENSION RESPONSE 9, ISOFORM A"/>
    <property type="match status" value="1"/>
</dbReference>
<feature type="chain" id="PRO_5045021112" evidence="2">
    <location>
        <begin position="38"/>
        <end position="336"/>
    </location>
</feature>
<dbReference type="InterPro" id="IPR013783">
    <property type="entry name" value="Ig-like_fold"/>
</dbReference>
<dbReference type="InterPro" id="IPR037448">
    <property type="entry name" value="Zig-8"/>
</dbReference>
<evidence type="ECO:0000256" key="1">
    <source>
        <dbReference type="SAM" id="MobiDB-lite"/>
    </source>
</evidence>
<protein>
    <submittedName>
        <fullName evidence="5 6">Zwei Ig domain protein zig-8</fullName>
    </submittedName>
</protein>
<sequence>MKLAGPGAPLTSLCSLTTVTSFLAVLVNIAMVGTTSGQHHHDIRHSRHYLKHPPHRFHDFDYEDATVVLKPEFLNTESNISVRIGDSATLPCAVRNLGTKEVVWRLYPKNAEPLVLTVGTFTWVRGNDIQVEYKMEEGFITRWDLVMRNVQMEDEGTYECQVTDKVPIRTHVHLTVKPMPASNPSVVLTGEEFVDSNERIKLVCNATGGDKIPEDIDWFKDGTKLDSTKSRDPKIVLTKYMSIEDVALISELTIEHAGFSDSGNYICRSSDRKIDSLKVTVLVAPNNPNVKRGTGAQVEEQKDDNGGVSMTSSGVIALLLSSVVATVISRTLPGLS</sequence>
<feature type="signal peptide" evidence="2">
    <location>
        <begin position="1"/>
        <end position="37"/>
    </location>
</feature>
<dbReference type="RefSeq" id="XP_035826246.1">
    <property type="nucleotide sequence ID" value="XM_035970353.1"/>
</dbReference>
<evidence type="ECO:0000313" key="10">
    <source>
        <dbReference type="RefSeq" id="XP_035826247.1"/>
    </source>
</evidence>
<name>A0ABM0JSX9_APLCA</name>
<reference evidence="5 6" key="1">
    <citation type="submission" date="2025-05" db="UniProtKB">
        <authorList>
            <consortium name="RefSeq"/>
        </authorList>
    </citation>
    <scope>IDENTIFICATION</scope>
</reference>
<dbReference type="RefSeq" id="XP_035826249.1">
    <property type="nucleotide sequence ID" value="XM_035970356.1"/>
</dbReference>
<dbReference type="RefSeq" id="XP_035826250.1">
    <property type="nucleotide sequence ID" value="XM_035970357.1"/>
</dbReference>
<evidence type="ECO:0000256" key="2">
    <source>
        <dbReference type="SAM" id="SignalP"/>
    </source>
</evidence>
<keyword evidence="4" id="KW-1185">Reference proteome</keyword>
<evidence type="ECO:0000313" key="5">
    <source>
        <dbReference type="RefSeq" id="XP_005100752.1"/>
    </source>
</evidence>
<dbReference type="RefSeq" id="XP_012939286.1">
    <property type="nucleotide sequence ID" value="XM_013083832.2"/>
</dbReference>
<dbReference type="RefSeq" id="XP_035826247.1">
    <property type="nucleotide sequence ID" value="XM_035970354.1"/>
</dbReference>
<evidence type="ECO:0000313" key="4">
    <source>
        <dbReference type="Proteomes" id="UP000694888"/>
    </source>
</evidence>
<dbReference type="RefSeq" id="XP_035826244.1">
    <property type="nucleotide sequence ID" value="XM_035970351.1"/>
</dbReference>
<dbReference type="SUPFAM" id="SSF48726">
    <property type="entry name" value="Immunoglobulin"/>
    <property type="match status" value="2"/>
</dbReference>
<dbReference type="InterPro" id="IPR003599">
    <property type="entry name" value="Ig_sub"/>
</dbReference>
<evidence type="ECO:0000313" key="6">
    <source>
        <dbReference type="RefSeq" id="XP_012939286.1"/>
    </source>
</evidence>
<dbReference type="SMART" id="SM00409">
    <property type="entry name" value="IG"/>
    <property type="match status" value="2"/>
</dbReference>
<dbReference type="CDD" id="cd00096">
    <property type="entry name" value="Ig"/>
    <property type="match status" value="1"/>
</dbReference>
<dbReference type="PANTHER" id="PTHR23279">
    <property type="entry name" value="DEFECTIVE PROBOSCIS EXTENSION RESPONSE DPR -RELATED"/>
    <property type="match status" value="1"/>
</dbReference>
<dbReference type="GeneID" id="101849621"/>
<dbReference type="InterPro" id="IPR003598">
    <property type="entry name" value="Ig_sub2"/>
</dbReference>
<evidence type="ECO:0000313" key="11">
    <source>
        <dbReference type="RefSeq" id="XP_035826248.1"/>
    </source>
</evidence>
<feature type="region of interest" description="Disordered" evidence="1">
    <location>
        <begin position="288"/>
        <end position="307"/>
    </location>
</feature>
<dbReference type="RefSeq" id="XP_005100752.1">
    <property type="nucleotide sequence ID" value="XM_005100695.3"/>
</dbReference>
<keyword evidence="2" id="KW-0732">Signal</keyword>
<gene>
    <name evidence="5 6 7 8 9 10 11 12 13 14" type="primary">LOC101849621</name>
</gene>
<evidence type="ECO:0000259" key="3">
    <source>
        <dbReference type="PROSITE" id="PS50835"/>
    </source>
</evidence>
<evidence type="ECO:0000313" key="9">
    <source>
        <dbReference type="RefSeq" id="XP_035826246.1"/>
    </source>
</evidence>
<organism evidence="4 5">
    <name type="scientific">Aplysia californica</name>
    <name type="common">California sea hare</name>
    <dbReference type="NCBI Taxonomy" id="6500"/>
    <lineage>
        <taxon>Eukaryota</taxon>
        <taxon>Metazoa</taxon>
        <taxon>Spiralia</taxon>
        <taxon>Lophotrochozoa</taxon>
        <taxon>Mollusca</taxon>
        <taxon>Gastropoda</taxon>
        <taxon>Heterobranchia</taxon>
        <taxon>Euthyneura</taxon>
        <taxon>Tectipleura</taxon>
        <taxon>Aplysiida</taxon>
        <taxon>Aplysioidea</taxon>
        <taxon>Aplysiidae</taxon>
        <taxon>Aplysia</taxon>
    </lineage>
</organism>
<evidence type="ECO:0000313" key="13">
    <source>
        <dbReference type="RefSeq" id="XP_035826250.1"/>
    </source>
</evidence>
<evidence type="ECO:0000313" key="8">
    <source>
        <dbReference type="RefSeq" id="XP_035826245.1"/>
    </source>
</evidence>
<dbReference type="SMART" id="SM00408">
    <property type="entry name" value="IGc2"/>
    <property type="match status" value="2"/>
</dbReference>
<dbReference type="Gene3D" id="2.60.40.10">
    <property type="entry name" value="Immunoglobulins"/>
    <property type="match status" value="2"/>
</dbReference>
<evidence type="ECO:0000313" key="12">
    <source>
        <dbReference type="RefSeq" id="XP_035826249.1"/>
    </source>
</evidence>
<dbReference type="Pfam" id="PF13927">
    <property type="entry name" value="Ig_3"/>
    <property type="match status" value="1"/>
</dbReference>
<dbReference type="PROSITE" id="PS50835">
    <property type="entry name" value="IG_LIKE"/>
    <property type="match status" value="2"/>
</dbReference>
<accession>A0ABM0JSX9</accession>
<evidence type="ECO:0000313" key="14">
    <source>
        <dbReference type="RefSeq" id="XP_035826251.1"/>
    </source>
</evidence>
<dbReference type="RefSeq" id="XP_035826248.1">
    <property type="nucleotide sequence ID" value="XM_035970355.1"/>
</dbReference>
<dbReference type="Proteomes" id="UP000694888">
    <property type="component" value="Unplaced"/>
</dbReference>
<proteinExistence type="predicted"/>
<dbReference type="RefSeq" id="XP_035826245.1">
    <property type="nucleotide sequence ID" value="XM_035970352.1"/>
</dbReference>
<dbReference type="Pfam" id="PF07679">
    <property type="entry name" value="I-set"/>
    <property type="match status" value="1"/>
</dbReference>
<feature type="domain" description="Ig-like" evidence="3">
    <location>
        <begin position="71"/>
        <end position="175"/>
    </location>
</feature>
<feature type="domain" description="Ig-like" evidence="3">
    <location>
        <begin position="184"/>
        <end position="280"/>
    </location>
</feature>